<evidence type="ECO:0008006" key="3">
    <source>
        <dbReference type="Google" id="ProtNLM"/>
    </source>
</evidence>
<gene>
    <name evidence="1" type="ORF">CLV74_12727</name>
</gene>
<dbReference type="Proteomes" id="UP000238392">
    <property type="component" value="Unassembled WGS sequence"/>
</dbReference>
<proteinExistence type="predicted"/>
<name>A0A2T0WBH6_9RHOB</name>
<dbReference type="RefSeq" id="WP_106268590.1">
    <property type="nucleotide sequence ID" value="NZ_PVTQ01000027.1"/>
</dbReference>
<dbReference type="EMBL" id="PVTQ01000027">
    <property type="protein sequence ID" value="PRY84055.1"/>
    <property type="molecule type" value="Genomic_DNA"/>
</dbReference>
<organism evidence="1 2">
    <name type="scientific">Donghicola tyrosinivorans</name>
    <dbReference type="NCBI Taxonomy" id="1652492"/>
    <lineage>
        <taxon>Bacteria</taxon>
        <taxon>Pseudomonadati</taxon>
        <taxon>Pseudomonadota</taxon>
        <taxon>Alphaproteobacteria</taxon>
        <taxon>Rhodobacterales</taxon>
        <taxon>Roseobacteraceae</taxon>
        <taxon>Donghicola</taxon>
    </lineage>
</organism>
<evidence type="ECO:0000313" key="2">
    <source>
        <dbReference type="Proteomes" id="UP000238392"/>
    </source>
</evidence>
<dbReference type="OrthoDB" id="8720942at2"/>
<evidence type="ECO:0000313" key="1">
    <source>
        <dbReference type="EMBL" id="PRY84055.1"/>
    </source>
</evidence>
<reference evidence="1 2" key="1">
    <citation type="submission" date="2018-03" db="EMBL/GenBank/DDBJ databases">
        <title>Genomic Encyclopedia of Archaeal and Bacterial Type Strains, Phase II (KMG-II): from individual species to whole genera.</title>
        <authorList>
            <person name="Goeker M."/>
        </authorList>
    </citation>
    <scope>NUCLEOTIDE SEQUENCE [LARGE SCALE GENOMIC DNA]</scope>
    <source>
        <strain evidence="1 2">DSM 100212</strain>
    </source>
</reference>
<dbReference type="Gene3D" id="3.30.1330.80">
    <property type="entry name" value="Hypothetical protein, similar to alpha- acetolactate decarboxylase, domain 2"/>
    <property type="match status" value="1"/>
</dbReference>
<sequence>MTGRDVIRHPGPAAIAPYSVARGTARRVQVTLPKGAVLMQAVGEAMDAAGCDSGIMVFDGLALGAFDFVMPGPSNDGVHAAWYSATHSRASGTITDGTAIIGKRDGAWWLHCHAVWTSENGREIGHLLPDAVTLAADCTVTLVAFDGGAFDVSMNEETLFPIFHPTGGTKTGNAVIAKLNPHVDAHDAITRIIHQTGFGRATVYGIGSLIGAHFADAPSMASPISEVLIAPQATWDGALTLPMICVDPAGQQFAGELTPGTSPVCVTFELLVMEET</sequence>
<dbReference type="AlphaFoldDB" id="A0A2T0WBH6"/>
<accession>A0A2T0WBH6</accession>
<comment type="caution">
    <text evidence="1">The sequence shown here is derived from an EMBL/GenBank/DDBJ whole genome shotgun (WGS) entry which is preliminary data.</text>
</comment>
<dbReference type="SUPFAM" id="SSF117856">
    <property type="entry name" value="AF0104/ALDC/Ptd012-like"/>
    <property type="match status" value="2"/>
</dbReference>
<protein>
    <recommendedName>
        <fullName evidence="3">DNA-binding protein with PD1-like motif</fullName>
    </recommendedName>
</protein>
<keyword evidence="2" id="KW-1185">Reference proteome</keyword>